<evidence type="ECO:0000256" key="4">
    <source>
        <dbReference type="ARBA" id="ARBA00023163"/>
    </source>
</evidence>
<dbReference type="InterPro" id="IPR036390">
    <property type="entry name" value="WH_DNA-bd_sf"/>
</dbReference>
<dbReference type="RefSeq" id="WP_065610673.1">
    <property type="nucleotide sequence ID" value="NZ_CAWMPN010000008.1"/>
</dbReference>
<dbReference type="FunFam" id="1.10.10.10:FF:000001">
    <property type="entry name" value="LysR family transcriptional regulator"/>
    <property type="match status" value="1"/>
</dbReference>
<dbReference type="GO" id="GO:0003700">
    <property type="term" value="F:DNA-binding transcription factor activity"/>
    <property type="evidence" value="ECO:0007669"/>
    <property type="project" value="InterPro"/>
</dbReference>
<dbReference type="GO" id="GO:0000976">
    <property type="term" value="F:transcription cis-regulatory region binding"/>
    <property type="evidence" value="ECO:0007669"/>
    <property type="project" value="TreeGrafter"/>
</dbReference>
<evidence type="ECO:0000256" key="1">
    <source>
        <dbReference type="ARBA" id="ARBA00009437"/>
    </source>
</evidence>
<dbReference type="STRING" id="688.A6E04_09430"/>
<dbReference type="PRINTS" id="PR00039">
    <property type="entry name" value="HTHLYSR"/>
</dbReference>
<name>A0A1B9P122_ALILO</name>
<proteinExistence type="inferred from homology"/>
<evidence type="ECO:0000256" key="2">
    <source>
        <dbReference type="ARBA" id="ARBA00023015"/>
    </source>
</evidence>
<dbReference type="Proteomes" id="UP000093523">
    <property type="component" value="Unassembled WGS sequence"/>
</dbReference>
<reference evidence="6 7" key="1">
    <citation type="submission" date="2016-06" db="EMBL/GenBank/DDBJ databases">
        <authorList>
            <person name="Kjaerup R.B."/>
            <person name="Dalgaard T.S."/>
            <person name="Juul-Madsen H.R."/>
        </authorList>
    </citation>
    <scope>NUCLEOTIDE SEQUENCE [LARGE SCALE GENOMIC DNA]</scope>
    <source>
        <strain evidence="6 7">1S159</strain>
    </source>
</reference>
<protein>
    <submittedName>
        <fullName evidence="6">LysR family transcriptional regulator</fullName>
    </submittedName>
</protein>
<dbReference type="InterPro" id="IPR005119">
    <property type="entry name" value="LysR_subst-bd"/>
</dbReference>
<gene>
    <name evidence="6" type="ORF">A6E04_09430</name>
</gene>
<dbReference type="SUPFAM" id="SSF53850">
    <property type="entry name" value="Periplasmic binding protein-like II"/>
    <property type="match status" value="1"/>
</dbReference>
<dbReference type="Pfam" id="PF03466">
    <property type="entry name" value="LysR_substrate"/>
    <property type="match status" value="1"/>
</dbReference>
<dbReference type="Gene3D" id="1.10.10.10">
    <property type="entry name" value="Winged helix-like DNA-binding domain superfamily/Winged helix DNA-binding domain"/>
    <property type="match status" value="1"/>
</dbReference>
<dbReference type="InterPro" id="IPR036388">
    <property type="entry name" value="WH-like_DNA-bd_sf"/>
</dbReference>
<organism evidence="6 7">
    <name type="scientific">Aliivibrio logei</name>
    <name type="common">Vibrio logei</name>
    <dbReference type="NCBI Taxonomy" id="688"/>
    <lineage>
        <taxon>Bacteria</taxon>
        <taxon>Pseudomonadati</taxon>
        <taxon>Pseudomonadota</taxon>
        <taxon>Gammaproteobacteria</taxon>
        <taxon>Vibrionales</taxon>
        <taxon>Vibrionaceae</taxon>
        <taxon>Aliivibrio</taxon>
    </lineage>
</organism>
<dbReference type="AlphaFoldDB" id="A0A1B9P122"/>
<evidence type="ECO:0000256" key="3">
    <source>
        <dbReference type="ARBA" id="ARBA00023125"/>
    </source>
</evidence>
<comment type="similarity">
    <text evidence="1">Belongs to the LysR transcriptional regulatory family.</text>
</comment>
<dbReference type="PANTHER" id="PTHR30126:SF91">
    <property type="entry name" value="LYSR FAMILY TRANSCRIPTIONAL REGULATOR"/>
    <property type="match status" value="1"/>
</dbReference>
<sequence>MFNLQQLETLVLCVECGSFSAAARKLGKAQSAVSTAIANLEIDAGIEIFDRSTRIPTLTPHGKRLYLQSLNLLSQAKDIETMIHSFSAGVEDTLTIAINELLLTPAFYKVINEFYQRFPHTELHINTVENQEISEQVSKGKASIGFMLSGDILPKDVELGLVGYLPVTIAAAHNHPLHSQKSIQLQELKSFRQILFTNMHSPWNTHFSSSVTTTNNLSSLQSLLQLDHYWGFIPNHIIQNNISLKIVNVDSEEKNWLLHIDRVVRKNKNAGQAHAWLYQRSVTMFEI</sequence>
<dbReference type="InterPro" id="IPR000847">
    <property type="entry name" value="LysR_HTH_N"/>
</dbReference>
<comment type="caution">
    <text evidence="6">The sequence shown here is derived from an EMBL/GenBank/DDBJ whole genome shotgun (WGS) entry which is preliminary data.</text>
</comment>
<dbReference type="EMBL" id="MAJU01000008">
    <property type="protein sequence ID" value="OCH22063.1"/>
    <property type="molecule type" value="Genomic_DNA"/>
</dbReference>
<evidence type="ECO:0000313" key="6">
    <source>
        <dbReference type="EMBL" id="OCH22063.1"/>
    </source>
</evidence>
<accession>A0A1B9P122</accession>
<keyword evidence="2" id="KW-0805">Transcription regulation</keyword>
<dbReference type="Pfam" id="PF00126">
    <property type="entry name" value="HTH_1"/>
    <property type="match status" value="1"/>
</dbReference>
<evidence type="ECO:0000313" key="7">
    <source>
        <dbReference type="Proteomes" id="UP000093523"/>
    </source>
</evidence>
<evidence type="ECO:0000259" key="5">
    <source>
        <dbReference type="PROSITE" id="PS50931"/>
    </source>
</evidence>
<dbReference type="SUPFAM" id="SSF46785">
    <property type="entry name" value="Winged helix' DNA-binding domain"/>
    <property type="match status" value="1"/>
</dbReference>
<dbReference type="PROSITE" id="PS50931">
    <property type="entry name" value="HTH_LYSR"/>
    <property type="match status" value="1"/>
</dbReference>
<dbReference type="PANTHER" id="PTHR30126">
    <property type="entry name" value="HTH-TYPE TRANSCRIPTIONAL REGULATOR"/>
    <property type="match status" value="1"/>
</dbReference>
<feature type="domain" description="HTH lysR-type" evidence="5">
    <location>
        <begin position="2"/>
        <end position="59"/>
    </location>
</feature>
<dbReference type="OrthoDB" id="196624at2"/>
<keyword evidence="3" id="KW-0238">DNA-binding</keyword>
<keyword evidence="4" id="KW-0804">Transcription</keyword>
<dbReference type="Gene3D" id="3.40.190.290">
    <property type="match status" value="1"/>
</dbReference>
<dbReference type="CDD" id="cd05466">
    <property type="entry name" value="PBP2_LTTR_substrate"/>
    <property type="match status" value="1"/>
</dbReference>